<evidence type="ECO:0000259" key="2">
    <source>
        <dbReference type="Pfam" id="PF07727"/>
    </source>
</evidence>
<sequence>MNYQPVVTRNQPNSSVDPKNIDADVAFDVKENESAVHVSPSSSDKPKKHDEKAKKEAKGKSLVDLSIGVKDLSDEFEEFLLTALTGLMMNKAQLVAQGHTQEEGIYYKKVFAPVARIEDIRLFLAYASFMGFMVYQMDVKSVFLYGTIKEEVYVYQPIGFEDPNYPAKVYKVVKALYGLHQTPRAWITSKAKELCKYVVEILKKFDITDGKSASTHIDTKKPLLKDPNGEDVDVHIYRLMIGSLMYLTSSRPDILFAVCACARFQVSPKVSYLHAVKRIFRKQIVVATSSRGKSTIDSKSVVGLW</sequence>
<keyword evidence="3" id="KW-0808">Transferase</keyword>
<keyword evidence="3" id="KW-0695">RNA-directed DNA polymerase</keyword>
<proteinExistence type="predicted"/>
<feature type="region of interest" description="Disordered" evidence="1">
    <location>
        <begin position="1"/>
        <end position="22"/>
    </location>
</feature>
<feature type="non-terminal residue" evidence="3">
    <location>
        <position position="305"/>
    </location>
</feature>
<accession>A0A699J6P6</accession>
<dbReference type="AlphaFoldDB" id="A0A699J6P6"/>
<dbReference type="EMBL" id="BKCJ010375845">
    <property type="protein sequence ID" value="GFA14489.1"/>
    <property type="molecule type" value="Genomic_DNA"/>
</dbReference>
<reference evidence="3" key="1">
    <citation type="journal article" date="2019" name="Sci. Rep.">
        <title>Draft genome of Tanacetum cinerariifolium, the natural source of mosquito coil.</title>
        <authorList>
            <person name="Yamashiro T."/>
            <person name="Shiraishi A."/>
            <person name="Satake H."/>
            <person name="Nakayama K."/>
        </authorList>
    </citation>
    <scope>NUCLEOTIDE SEQUENCE</scope>
</reference>
<evidence type="ECO:0000313" key="3">
    <source>
        <dbReference type="EMBL" id="GFA14489.1"/>
    </source>
</evidence>
<name>A0A699J6P6_TANCI</name>
<feature type="domain" description="Reverse transcriptase Ty1/copia-type" evidence="2">
    <location>
        <begin position="90"/>
        <end position="196"/>
    </location>
</feature>
<organism evidence="3">
    <name type="scientific">Tanacetum cinerariifolium</name>
    <name type="common">Dalmatian daisy</name>
    <name type="synonym">Chrysanthemum cinerariifolium</name>
    <dbReference type="NCBI Taxonomy" id="118510"/>
    <lineage>
        <taxon>Eukaryota</taxon>
        <taxon>Viridiplantae</taxon>
        <taxon>Streptophyta</taxon>
        <taxon>Embryophyta</taxon>
        <taxon>Tracheophyta</taxon>
        <taxon>Spermatophyta</taxon>
        <taxon>Magnoliopsida</taxon>
        <taxon>eudicotyledons</taxon>
        <taxon>Gunneridae</taxon>
        <taxon>Pentapetalae</taxon>
        <taxon>asterids</taxon>
        <taxon>campanulids</taxon>
        <taxon>Asterales</taxon>
        <taxon>Asteraceae</taxon>
        <taxon>Asteroideae</taxon>
        <taxon>Anthemideae</taxon>
        <taxon>Anthemidinae</taxon>
        <taxon>Tanacetum</taxon>
    </lineage>
</organism>
<gene>
    <name evidence="3" type="ORF">Tci_586461</name>
</gene>
<dbReference type="GO" id="GO:0003964">
    <property type="term" value="F:RNA-directed DNA polymerase activity"/>
    <property type="evidence" value="ECO:0007669"/>
    <property type="project" value="UniProtKB-KW"/>
</dbReference>
<dbReference type="PANTHER" id="PTHR11439:SF509">
    <property type="entry name" value="RNA-DIRECTED DNA POLYMERASE"/>
    <property type="match status" value="1"/>
</dbReference>
<comment type="caution">
    <text evidence="3">The sequence shown here is derived from an EMBL/GenBank/DDBJ whole genome shotgun (WGS) entry which is preliminary data.</text>
</comment>
<keyword evidence="3" id="KW-0548">Nucleotidyltransferase</keyword>
<feature type="compositionally biased region" description="Polar residues" evidence="1">
    <location>
        <begin position="1"/>
        <end position="17"/>
    </location>
</feature>
<protein>
    <submittedName>
        <fullName evidence="3">Ribonuclease H-like domain, reverse transcriptase, RNA-dependent DNA polymerase</fullName>
    </submittedName>
</protein>
<dbReference type="Pfam" id="PF07727">
    <property type="entry name" value="RVT_2"/>
    <property type="match status" value="1"/>
</dbReference>
<feature type="compositionally biased region" description="Basic and acidic residues" evidence="1">
    <location>
        <begin position="44"/>
        <end position="56"/>
    </location>
</feature>
<feature type="region of interest" description="Disordered" evidence="1">
    <location>
        <begin position="34"/>
        <end position="56"/>
    </location>
</feature>
<dbReference type="PANTHER" id="PTHR11439">
    <property type="entry name" value="GAG-POL-RELATED RETROTRANSPOSON"/>
    <property type="match status" value="1"/>
</dbReference>
<evidence type="ECO:0000256" key="1">
    <source>
        <dbReference type="SAM" id="MobiDB-lite"/>
    </source>
</evidence>
<dbReference type="InterPro" id="IPR013103">
    <property type="entry name" value="RVT_2"/>
</dbReference>